<protein>
    <recommendedName>
        <fullName evidence="3">CCHC-type domain-containing protein</fullName>
    </recommendedName>
</protein>
<name>A0A1W0WWR8_HYPEX</name>
<proteinExistence type="predicted"/>
<dbReference type="EMBL" id="MTYJ01000037">
    <property type="protein sequence ID" value="OQV19647.1"/>
    <property type="molecule type" value="Genomic_DNA"/>
</dbReference>
<organism evidence="1 2">
    <name type="scientific">Hypsibius exemplaris</name>
    <name type="common">Freshwater tardigrade</name>
    <dbReference type="NCBI Taxonomy" id="2072580"/>
    <lineage>
        <taxon>Eukaryota</taxon>
        <taxon>Metazoa</taxon>
        <taxon>Ecdysozoa</taxon>
        <taxon>Tardigrada</taxon>
        <taxon>Eutardigrada</taxon>
        <taxon>Parachela</taxon>
        <taxon>Hypsibioidea</taxon>
        <taxon>Hypsibiidae</taxon>
        <taxon>Hypsibius</taxon>
    </lineage>
</organism>
<evidence type="ECO:0000313" key="2">
    <source>
        <dbReference type="Proteomes" id="UP000192578"/>
    </source>
</evidence>
<reference evidence="2" key="1">
    <citation type="submission" date="2017-01" db="EMBL/GenBank/DDBJ databases">
        <title>Comparative genomics of anhydrobiosis in the tardigrade Hypsibius dujardini.</title>
        <authorList>
            <person name="Yoshida Y."/>
            <person name="Koutsovoulos G."/>
            <person name="Laetsch D."/>
            <person name="Stevens L."/>
            <person name="Kumar S."/>
            <person name="Horikawa D."/>
            <person name="Ishino K."/>
            <person name="Komine S."/>
            <person name="Tomita M."/>
            <person name="Blaxter M."/>
            <person name="Arakawa K."/>
        </authorList>
    </citation>
    <scope>NUCLEOTIDE SEQUENCE [LARGE SCALE GENOMIC DNA]</scope>
    <source>
        <strain evidence="2">Z151</strain>
    </source>
</reference>
<comment type="caution">
    <text evidence="1">The sequence shown here is derived from an EMBL/GenBank/DDBJ whole genome shotgun (WGS) entry which is preliminary data.</text>
</comment>
<dbReference type="Proteomes" id="UP000192578">
    <property type="component" value="Unassembled WGS sequence"/>
</dbReference>
<gene>
    <name evidence="1" type="ORF">BV898_06419</name>
</gene>
<keyword evidence="2" id="KW-1185">Reference proteome</keyword>
<evidence type="ECO:0008006" key="3">
    <source>
        <dbReference type="Google" id="ProtNLM"/>
    </source>
</evidence>
<sequence>MSRNLKNVGLTATELGMTDMRVTASGKTVATFSDADACRKAEVRLNSNKAALEIERVAAPTERKPRIIVGAVPKQMKEEDLLDAMCAQCNVPKTEMSVIKKLTSRDETLDNCALVIETSGDARSALLAKERFFIDTDTGFFRCSIADHHYIPQCFKCWHYGHTQVNCRQKDPRCGKCAG</sequence>
<accession>A0A1W0WWR8</accession>
<dbReference type="AlphaFoldDB" id="A0A1W0WWR8"/>
<evidence type="ECO:0000313" key="1">
    <source>
        <dbReference type="EMBL" id="OQV19647.1"/>
    </source>
</evidence>